<sequence length="131" mass="14782">MFSVVFRGYRKSRNDADDVETAQSSHQLTEDKKDVALETELETRTPSSSIIGSKPGAFVKPSPTFPTFSAATLSPTYGPLPLFYPFFLPVRLKKGKELKTNSSKYLWSREYIVSQKEQLKAERAILVPYCP</sequence>
<dbReference type="Proteomes" id="UP000276991">
    <property type="component" value="Unassembled WGS sequence"/>
</dbReference>
<gene>
    <name evidence="1" type="ORF">NAV_LOCUS8019</name>
</gene>
<dbReference type="STRING" id="6277.A0A498SWM0"/>
<dbReference type="OrthoDB" id="2307332at2759"/>
<dbReference type="EMBL" id="UPTC01002232">
    <property type="protein sequence ID" value="VBB33228.1"/>
    <property type="molecule type" value="Genomic_DNA"/>
</dbReference>
<name>A0A498SWM0_ACAVI</name>
<organism evidence="1 2">
    <name type="scientific">Acanthocheilonema viteae</name>
    <name type="common">Filarial nematode worm</name>
    <name type="synonym">Dipetalonema viteae</name>
    <dbReference type="NCBI Taxonomy" id="6277"/>
    <lineage>
        <taxon>Eukaryota</taxon>
        <taxon>Metazoa</taxon>
        <taxon>Ecdysozoa</taxon>
        <taxon>Nematoda</taxon>
        <taxon>Chromadorea</taxon>
        <taxon>Rhabditida</taxon>
        <taxon>Spirurina</taxon>
        <taxon>Spiruromorpha</taxon>
        <taxon>Filarioidea</taxon>
        <taxon>Onchocercidae</taxon>
        <taxon>Acanthocheilonema</taxon>
    </lineage>
</organism>
<accession>A0A498SWM0</accession>
<proteinExistence type="predicted"/>
<protein>
    <submittedName>
        <fullName evidence="1">Uncharacterized protein</fullName>
    </submittedName>
</protein>
<evidence type="ECO:0000313" key="2">
    <source>
        <dbReference type="Proteomes" id="UP000276991"/>
    </source>
</evidence>
<dbReference type="AlphaFoldDB" id="A0A498SWM0"/>
<evidence type="ECO:0000313" key="1">
    <source>
        <dbReference type="EMBL" id="VBB33228.1"/>
    </source>
</evidence>
<keyword evidence="2" id="KW-1185">Reference proteome</keyword>
<reference evidence="1 2" key="1">
    <citation type="submission" date="2018-08" db="EMBL/GenBank/DDBJ databases">
        <authorList>
            <person name="Laetsch R D."/>
            <person name="Stevens L."/>
            <person name="Kumar S."/>
            <person name="Blaxter L. M."/>
        </authorList>
    </citation>
    <scope>NUCLEOTIDE SEQUENCE [LARGE SCALE GENOMIC DNA]</scope>
</reference>